<protein>
    <submittedName>
        <fullName evidence="1">Uncharacterized protein</fullName>
    </submittedName>
</protein>
<organism evidence="1 2">
    <name type="scientific">Paramecium primaurelia</name>
    <dbReference type="NCBI Taxonomy" id="5886"/>
    <lineage>
        <taxon>Eukaryota</taxon>
        <taxon>Sar</taxon>
        <taxon>Alveolata</taxon>
        <taxon>Ciliophora</taxon>
        <taxon>Intramacronucleata</taxon>
        <taxon>Oligohymenophorea</taxon>
        <taxon>Peniculida</taxon>
        <taxon>Parameciidae</taxon>
        <taxon>Paramecium</taxon>
    </lineage>
</organism>
<evidence type="ECO:0000313" key="1">
    <source>
        <dbReference type="EMBL" id="CAD8102480.1"/>
    </source>
</evidence>
<name>A0A8S1PGJ7_PARPR</name>
<proteinExistence type="predicted"/>
<keyword evidence="2" id="KW-1185">Reference proteome</keyword>
<dbReference type="EMBL" id="CAJJDM010000121">
    <property type="protein sequence ID" value="CAD8102480.1"/>
    <property type="molecule type" value="Genomic_DNA"/>
</dbReference>
<reference evidence="1" key="1">
    <citation type="submission" date="2021-01" db="EMBL/GenBank/DDBJ databases">
        <authorList>
            <consortium name="Genoscope - CEA"/>
            <person name="William W."/>
        </authorList>
    </citation>
    <scope>NUCLEOTIDE SEQUENCE</scope>
</reference>
<comment type="caution">
    <text evidence="1">The sequence shown here is derived from an EMBL/GenBank/DDBJ whole genome shotgun (WGS) entry which is preliminary data.</text>
</comment>
<dbReference type="OMA" id="IENVGCM"/>
<dbReference type="AlphaFoldDB" id="A0A8S1PGJ7"/>
<dbReference type="Proteomes" id="UP000688137">
    <property type="component" value="Unassembled WGS sequence"/>
</dbReference>
<gene>
    <name evidence="1" type="ORF">PPRIM_AZ9-3.1.T1180131</name>
</gene>
<sequence>MFKELRSLINETSAQIPKKNIAQVQKHNQLRQMNLLQKKICAPSIQYSMFQSDFGTFEYQIVPQESSDSESIISSSSQYPSLHFVASLIFLNAQYSQIPCSTVLKDSLISKLIVKNIDKNIDLVKVQEFIDTLPINGFVLEFKLIYYQSNPCIIFYLKTDQPLIVFNQFVNKSNSKIAKAIFGYKFTCAQLTKKIPQEFAAVIIRGLDDNLNGSQIEKIICYTLNMKQKECILESSKIIIKIENVGCMVFVLKDLEYCERVVVSLNGTYLNGLQKNKILVNVHPESVKIRKIDHECSIQKGLLQKYIKINEKNMK</sequence>
<evidence type="ECO:0000313" key="2">
    <source>
        <dbReference type="Proteomes" id="UP000688137"/>
    </source>
</evidence>
<accession>A0A8S1PGJ7</accession>